<evidence type="ECO:0000313" key="4">
    <source>
        <dbReference type="Proteomes" id="UP000525923"/>
    </source>
</evidence>
<protein>
    <submittedName>
        <fullName evidence="3">Osmoprotectant transport system substrate-binding protein/osmoprotectant transport system permease protein</fullName>
    </submittedName>
</protein>
<sequence length="302" mass="33107">MKKSAAVILLAASAVLAGCGGDSGGSASDPIVIGGKPWTEQYILPHILGQYIEANSDYTVEYEDGLGEVAILTPALEKGDIDMYVEYTGTGLKDVLKEESKPGQSSEEVLERVRAGYEETLGATWLEPLGFENGYTLAYSKDSGYDAKTYSELAEISKTEDMSFGAPHPFYERQGDGFDDMIKTYPFNFSATESFDPAIMYEAVKNGDVDVIPAFTTDSRIGLFDLETTEDDKSFFPKYDAAPVVRMDTLEEYPELEEVLKGLAGQISEEEMLAMNAKVDVDQEVASDVAREFLLEKGLIEE</sequence>
<gene>
    <name evidence="3" type="ORF">HNQ44_002965</name>
</gene>
<accession>A0A7W8CTY3</accession>
<dbReference type="CDD" id="cd13528">
    <property type="entry name" value="PBP2_osmoprotectants"/>
    <property type="match status" value="1"/>
</dbReference>
<dbReference type="OrthoDB" id="9801163at2"/>
<dbReference type="Proteomes" id="UP000525923">
    <property type="component" value="Unassembled WGS sequence"/>
</dbReference>
<dbReference type="Gene3D" id="3.40.190.120">
    <property type="entry name" value="Osmoprotection protein (prox), domain 2"/>
    <property type="match status" value="1"/>
</dbReference>
<dbReference type="GO" id="GO:0022857">
    <property type="term" value="F:transmembrane transporter activity"/>
    <property type="evidence" value="ECO:0007669"/>
    <property type="project" value="InterPro"/>
</dbReference>
<dbReference type="AlphaFoldDB" id="A0A7W8CTY3"/>
<dbReference type="SUPFAM" id="SSF53850">
    <property type="entry name" value="Periplasmic binding protein-like II"/>
    <property type="match status" value="1"/>
</dbReference>
<keyword evidence="4" id="KW-1185">Reference proteome</keyword>
<evidence type="ECO:0000313" key="3">
    <source>
        <dbReference type="EMBL" id="MBB5181500.1"/>
    </source>
</evidence>
<name>A0A7W8CTY3_9BACL</name>
<dbReference type="EMBL" id="JACHHE010000009">
    <property type="protein sequence ID" value="MBB5181500.1"/>
    <property type="molecule type" value="Genomic_DNA"/>
</dbReference>
<feature type="domain" description="ABC-type glycine betaine transport system substrate-binding" evidence="2">
    <location>
        <begin position="29"/>
        <end position="294"/>
    </location>
</feature>
<dbReference type="InterPro" id="IPR007210">
    <property type="entry name" value="ABC_Gly_betaine_transp_sub-bd"/>
</dbReference>
<reference evidence="3 4" key="1">
    <citation type="submission" date="2020-08" db="EMBL/GenBank/DDBJ databases">
        <title>Genomic Encyclopedia of Type Strains, Phase IV (KMG-IV): sequencing the most valuable type-strain genomes for metagenomic binning, comparative biology and taxonomic classification.</title>
        <authorList>
            <person name="Goeker M."/>
        </authorList>
    </citation>
    <scope>NUCLEOTIDE SEQUENCE [LARGE SCALE GENOMIC DNA]</scope>
    <source>
        <strain evidence="3 4">DSM 15895</strain>
    </source>
</reference>
<dbReference type="Pfam" id="PF04069">
    <property type="entry name" value="OpuAC"/>
    <property type="match status" value="1"/>
</dbReference>
<evidence type="ECO:0000256" key="1">
    <source>
        <dbReference type="SAM" id="SignalP"/>
    </source>
</evidence>
<evidence type="ECO:0000259" key="2">
    <source>
        <dbReference type="Pfam" id="PF04069"/>
    </source>
</evidence>
<keyword evidence="1" id="KW-0732">Signal</keyword>
<feature type="chain" id="PRO_5038865143" evidence="1">
    <location>
        <begin position="18"/>
        <end position="302"/>
    </location>
</feature>
<dbReference type="Gene3D" id="3.40.190.10">
    <property type="entry name" value="Periplasmic binding protein-like II"/>
    <property type="match status" value="1"/>
</dbReference>
<dbReference type="GO" id="GO:0043190">
    <property type="term" value="C:ATP-binding cassette (ABC) transporter complex"/>
    <property type="evidence" value="ECO:0007669"/>
    <property type="project" value="InterPro"/>
</dbReference>
<dbReference type="PROSITE" id="PS51257">
    <property type="entry name" value="PROKAR_LIPOPROTEIN"/>
    <property type="match status" value="1"/>
</dbReference>
<organism evidence="3 4">
    <name type="scientific">Planococcus koreensis</name>
    <dbReference type="NCBI Taxonomy" id="112331"/>
    <lineage>
        <taxon>Bacteria</taxon>
        <taxon>Bacillati</taxon>
        <taxon>Bacillota</taxon>
        <taxon>Bacilli</taxon>
        <taxon>Bacillales</taxon>
        <taxon>Caryophanaceae</taxon>
        <taxon>Planococcus</taxon>
    </lineage>
</organism>
<proteinExistence type="predicted"/>
<dbReference type="RefSeq" id="WP_135504120.1">
    <property type="nucleotide sequence ID" value="NZ_CP181055.1"/>
</dbReference>
<comment type="caution">
    <text evidence="3">The sequence shown here is derived from an EMBL/GenBank/DDBJ whole genome shotgun (WGS) entry which is preliminary data.</text>
</comment>
<feature type="signal peptide" evidence="1">
    <location>
        <begin position="1"/>
        <end position="17"/>
    </location>
</feature>